<dbReference type="EMBL" id="QKWP01000187">
    <property type="protein sequence ID" value="RIB25104.1"/>
    <property type="molecule type" value="Genomic_DNA"/>
</dbReference>
<proteinExistence type="predicted"/>
<evidence type="ECO:0000313" key="1">
    <source>
        <dbReference type="EMBL" id="RIB25104.1"/>
    </source>
</evidence>
<evidence type="ECO:0000313" key="2">
    <source>
        <dbReference type="Proteomes" id="UP000266673"/>
    </source>
</evidence>
<reference evidence="1 2" key="1">
    <citation type="submission" date="2018-06" db="EMBL/GenBank/DDBJ databases">
        <title>Comparative genomics reveals the genomic features of Rhizophagus irregularis, R. cerebriforme, R. diaphanum and Gigaspora rosea, and their symbiotic lifestyle signature.</title>
        <authorList>
            <person name="Morin E."/>
            <person name="San Clemente H."/>
            <person name="Chen E.C.H."/>
            <person name="De La Providencia I."/>
            <person name="Hainaut M."/>
            <person name="Kuo A."/>
            <person name="Kohler A."/>
            <person name="Murat C."/>
            <person name="Tang N."/>
            <person name="Roy S."/>
            <person name="Loubradou J."/>
            <person name="Henrissat B."/>
            <person name="Grigoriev I.V."/>
            <person name="Corradi N."/>
            <person name="Roux C."/>
            <person name="Martin F.M."/>
        </authorList>
    </citation>
    <scope>NUCLEOTIDE SEQUENCE [LARGE SCALE GENOMIC DNA]</scope>
    <source>
        <strain evidence="1 2">DAOM 194757</strain>
    </source>
</reference>
<organism evidence="1 2">
    <name type="scientific">Gigaspora rosea</name>
    <dbReference type="NCBI Taxonomy" id="44941"/>
    <lineage>
        <taxon>Eukaryota</taxon>
        <taxon>Fungi</taxon>
        <taxon>Fungi incertae sedis</taxon>
        <taxon>Mucoromycota</taxon>
        <taxon>Glomeromycotina</taxon>
        <taxon>Glomeromycetes</taxon>
        <taxon>Diversisporales</taxon>
        <taxon>Gigasporaceae</taxon>
        <taxon>Gigaspora</taxon>
    </lineage>
</organism>
<sequence>MPKVTYLEEGCAARFAALTKKQDAEAQVIINEAFRNCVLDDRQIPQALEFVLESPPSVALVVAALKVLSKSQSTKSPVTEILNSYYVPEEAFERNDVSSIKEEEEVRVEKNKYGIGIEKEKEELPDSCLEFVDMDFKKDKKNETKEFEVGTGFDQKNHEPLQVVEKVTDEVVGLRFENDIEVEKEASMDCRESAEMNNCRRMELEPKQEIMNEALEESDQKTLVGKDEIEKFRRVEEKLCVDDEWCLNRVEDRFVIRQFDPGGPYGRNGKSLENACKGWKKKITDF</sequence>
<name>A0A397VRD5_9GLOM</name>
<dbReference type="OrthoDB" id="10639458at2759"/>
<accession>A0A397VRD5</accession>
<keyword evidence="2" id="KW-1185">Reference proteome</keyword>
<gene>
    <name evidence="1" type="ORF">C2G38_2241599</name>
</gene>
<comment type="caution">
    <text evidence="1">The sequence shown here is derived from an EMBL/GenBank/DDBJ whole genome shotgun (WGS) entry which is preliminary data.</text>
</comment>
<dbReference type="AlphaFoldDB" id="A0A397VRD5"/>
<dbReference type="Proteomes" id="UP000266673">
    <property type="component" value="Unassembled WGS sequence"/>
</dbReference>
<protein>
    <submittedName>
        <fullName evidence="1">Uncharacterized protein</fullName>
    </submittedName>
</protein>